<evidence type="ECO:0000259" key="2">
    <source>
        <dbReference type="PROSITE" id="PS50235"/>
    </source>
</evidence>
<name>A0A4Q9KV97_9MICR</name>
<dbReference type="GO" id="GO:0004843">
    <property type="term" value="F:cysteine-type deubiquitinase activity"/>
    <property type="evidence" value="ECO:0007669"/>
    <property type="project" value="InterPro"/>
</dbReference>
<evidence type="ECO:0000256" key="1">
    <source>
        <dbReference type="SAM" id="Phobius"/>
    </source>
</evidence>
<dbReference type="InterPro" id="IPR028889">
    <property type="entry name" value="USP"/>
</dbReference>
<dbReference type="SUPFAM" id="SSF54001">
    <property type="entry name" value="Cysteine proteinases"/>
    <property type="match status" value="1"/>
</dbReference>
<dbReference type="VEuPathDB" id="MicrosporidiaDB:CWI37_1579p0010"/>
<organism evidence="4 5">
    <name type="scientific">Hamiltosporidium tvaerminnensis</name>
    <dbReference type="NCBI Taxonomy" id="1176355"/>
    <lineage>
        <taxon>Eukaryota</taxon>
        <taxon>Fungi</taxon>
        <taxon>Fungi incertae sedis</taxon>
        <taxon>Microsporidia</taxon>
        <taxon>Dubosqiidae</taxon>
        <taxon>Hamiltosporidium</taxon>
    </lineage>
</organism>
<evidence type="ECO:0000313" key="4">
    <source>
        <dbReference type="EMBL" id="TBT98822.1"/>
    </source>
</evidence>
<gene>
    <name evidence="4" type="ORF">CWI37_1579p0010</name>
    <name evidence="3" type="ORF">CWI37_1580p0010</name>
</gene>
<dbReference type="Gene3D" id="3.90.70.10">
    <property type="entry name" value="Cysteine proteinases"/>
    <property type="match status" value="1"/>
</dbReference>
<proteinExistence type="predicted"/>
<comment type="caution">
    <text evidence="4">The sequence shown here is derived from an EMBL/GenBank/DDBJ whole genome shotgun (WGS) entry which is preliminary data.</text>
</comment>
<feature type="transmembrane region" description="Helical" evidence="1">
    <location>
        <begin position="6"/>
        <end position="27"/>
    </location>
</feature>
<dbReference type="EMBL" id="PITJ01001580">
    <property type="protein sequence ID" value="TBT98820.1"/>
    <property type="molecule type" value="Genomic_DNA"/>
</dbReference>
<dbReference type="Proteomes" id="UP000292362">
    <property type="component" value="Unassembled WGS sequence"/>
</dbReference>
<dbReference type="EMBL" id="PITJ01001579">
    <property type="protein sequence ID" value="TBT98822.1"/>
    <property type="molecule type" value="Genomic_DNA"/>
</dbReference>
<keyword evidence="1" id="KW-0472">Membrane</keyword>
<sequence>MKVKNLIICLVSASFVLVLLILAIVFLNPKKHKEESFGVNKPKTSENKLIFKKCHVVGLINDKNVCYFNSILQALYSQRKFLEKLFEFKHNEDQKCIIILKEIFDQMLAGKIVNTSKYLEEIISLAGKSKNFIVGHLKDAFDCLGIVISQILKELNYNPETGVFPQKIIEKFHKQNFMVELFYNQGKETITCDF</sequence>
<reference evidence="4 5" key="1">
    <citation type="submission" date="2017-12" db="EMBL/GenBank/DDBJ databases">
        <authorList>
            <person name="Pombert J.-F."/>
            <person name="Haag K.L."/>
            <person name="Ebert D."/>
        </authorList>
    </citation>
    <scope>NUCLEOTIDE SEQUENCE [LARGE SCALE GENOMIC DNA]</scope>
    <source>
        <strain evidence="4">FI-OER-3-3</strain>
    </source>
</reference>
<dbReference type="Pfam" id="PF00443">
    <property type="entry name" value="UCH"/>
    <property type="match status" value="1"/>
</dbReference>
<feature type="non-terminal residue" evidence="4">
    <location>
        <position position="194"/>
    </location>
</feature>
<keyword evidence="1" id="KW-0812">Transmembrane</keyword>
<evidence type="ECO:0000313" key="3">
    <source>
        <dbReference type="EMBL" id="TBT98820.1"/>
    </source>
</evidence>
<keyword evidence="1" id="KW-1133">Transmembrane helix</keyword>
<dbReference type="InterPro" id="IPR038765">
    <property type="entry name" value="Papain-like_cys_pep_sf"/>
</dbReference>
<dbReference type="GO" id="GO:0016579">
    <property type="term" value="P:protein deubiquitination"/>
    <property type="evidence" value="ECO:0007669"/>
    <property type="project" value="InterPro"/>
</dbReference>
<accession>A0A4Q9KV97</accession>
<feature type="domain" description="USP" evidence="2">
    <location>
        <begin position="57"/>
        <end position="194"/>
    </location>
</feature>
<protein>
    <submittedName>
        <fullName evidence="4">Putative ubiquitin carboxyl-terminal hydrolase</fullName>
    </submittedName>
</protein>
<evidence type="ECO:0000313" key="5">
    <source>
        <dbReference type="Proteomes" id="UP000292362"/>
    </source>
</evidence>
<keyword evidence="4" id="KW-0378">Hydrolase</keyword>
<dbReference type="PROSITE" id="PS50235">
    <property type="entry name" value="USP_3"/>
    <property type="match status" value="1"/>
</dbReference>
<dbReference type="InterPro" id="IPR001394">
    <property type="entry name" value="Peptidase_C19_UCH"/>
</dbReference>
<dbReference type="VEuPathDB" id="MicrosporidiaDB:CWI37_1580p0010"/>
<dbReference type="AlphaFoldDB" id="A0A4Q9KV97"/>